<comment type="subcellular location">
    <subcellularLocation>
        <location evidence="1">Nucleus</location>
    </subcellularLocation>
</comment>
<feature type="compositionally biased region" description="Polar residues" evidence="6">
    <location>
        <begin position="341"/>
        <end position="351"/>
    </location>
</feature>
<feature type="compositionally biased region" description="Low complexity" evidence="6">
    <location>
        <begin position="154"/>
        <end position="186"/>
    </location>
</feature>
<dbReference type="GO" id="GO:0000124">
    <property type="term" value="C:SAGA complex"/>
    <property type="evidence" value="ECO:0007669"/>
    <property type="project" value="InterPro"/>
</dbReference>
<comment type="caution">
    <text evidence="8">The sequence shown here is derived from an EMBL/GenBank/DDBJ whole genome shotgun (WGS) entry which is preliminary data.</text>
</comment>
<dbReference type="InterPro" id="IPR037794">
    <property type="entry name" value="TAF12"/>
</dbReference>
<feature type="compositionally biased region" description="Low complexity" evidence="6">
    <location>
        <begin position="352"/>
        <end position="362"/>
    </location>
</feature>
<feature type="domain" description="Transcription initiation factor TFIID subunit 12" evidence="7">
    <location>
        <begin position="469"/>
        <end position="536"/>
    </location>
</feature>
<dbReference type="GO" id="GO:0017025">
    <property type="term" value="F:TBP-class protein binding"/>
    <property type="evidence" value="ECO:0007669"/>
    <property type="project" value="TreeGrafter"/>
</dbReference>
<dbReference type="FunFam" id="1.10.20.10:FF:000011">
    <property type="entry name" value="Transcription initiation factor TFIID subunit 12"/>
    <property type="match status" value="1"/>
</dbReference>
<dbReference type="CDD" id="cd07981">
    <property type="entry name" value="HFD_TAF12"/>
    <property type="match status" value="1"/>
</dbReference>
<feature type="region of interest" description="Disordered" evidence="6">
    <location>
        <begin position="416"/>
        <end position="468"/>
    </location>
</feature>
<evidence type="ECO:0000256" key="2">
    <source>
        <dbReference type="ARBA" id="ARBA00007530"/>
    </source>
</evidence>
<dbReference type="PANTHER" id="PTHR12264">
    <property type="entry name" value="TRANSCRIPTION INITIATION FACTOR TFIID SUBUNIT 12"/>
    <property type="match status" value="1"/>
</dbReference>
<feature type="region of interest" description="Disordered" evidence="6">
    <location>
        <begin position="341"/>
        <end position="362"/>
    </location>
</feature>
<accession>A0AAV3NPA6</accession>
<dbReference type="GO" id="GO:0046982">
    <property type="term" value="F:protein heterodimerization activity"/>
    <property type="evidence" value="ECO:0007669"/>
    <property type="project" value="InterPro"/>
</dbReference>
<feature type="compositionally biased region" description="Low complexity" evidence="6">
    <location>
        <begin position="43"/>
        <end position="84"/>
    </location>
</feature>
<feature type="compositionally biased region" description="Polar residues" evidence="6">
    <location>
        <begin position="571"/>
        <end position="581"/>
    </location>
</feature>
<feature type="compositionally biased region" description="Polar residues" evidence="6">
    <location>
        <begin position="1"/>
        <end position="11"/>
    </location>
</feature>
<evidence type="ECO:0000313" key="8">
    <source>
        <dbReference type="EMBL" id="GAA0139593.1"/>
    </source>
</evidence>
<comment type="similarity">
    <text evidence="2">Belongs to the TAF12 family.</text>
</comment>
<organism evidence="8 9">
    <name type="scientific">Lithospermum erythrorhizon</name>
    <name type="common">Purple gromwell</name>
    <name type="synonym">Lithospermum officinale var. erythrorhizon</name>
    <dbReference type="NCBI Taxonomy" id="34254"/>
    <lineage>
        <taxon>Eukaryota</taxon>
        <taxon>Viridiplantae</taxon>
        <taxon>Streptophyta</taxon>
        <taxon>Embryophyta</taxon>
        <taxon>Tracheophyta</taxon>
        <taxon>Spermatophyta</taxon>
        <taxon>Magnoliopsida</taxon>
        <taxon>eudicotyledons</taxon>
        <taxon>Gunneridae</taxon>
        <taxon>Pentapetalae</taxon>
        <taxon>asterids</taxon>
        <taxon>lamiids</taxon>
        <taxon>Boraginales</taxon>
        <taxon>Boraginaceae</taxon>
        <taxon>Boraginoideae</taxon>
        <taxon>Lithospermeae</taxon>
        <taxon>Lithospermum</taxon>
    </lineage>
</organism>
<dbReference type="Proteomes" id="UP001454036">
    <property type="component" value="Unassembled WGS sequence"/>
</dbReference>
<dbReference type="InterPro" id="IPR003228">
    <property type="entry name" value="TFIID_TAF12_dom"/>
</dbReference>
<feature type="compositionally biased region" description="Low complexity" evidence="6">
    <location>
        <begin position="416"/>
        <end position="426"/>
    </location>
</feature>
<dbReference type="Gene3D" id="1.10.20.10">
    <property type="entry name" value="Histone, subunit A"/>
    <property type="match status" value="1"/>
</dbReference>
<protein>
    <submittedName>
        <fullName evidence="8">General transcription factor</fullName>
    </submittedName>
</protein>
<dbReference type="InterPro" id="IPR009072">
    <property type="entry name" value="Histone-fold"/>
</dbReference>
<keyword evidence="3" id="KW-0805">Transcription regulation</keyword>
<feature type="region of interest" description="Disordered" evidence="6">
    <location>
        <begin position="570"/>
        <end position="593"/>
    </location>
</feature>
<feature type="region of interest" description="Disordered" evidence="6">
    <location>
        <begin position="142"/>
        <end position="191"/>
    </location>
</feature>
<evidence type="ECO:0000259" key="7">
    <source>
        <dbReference type="Pfam" id="PF03847"/>
    </source>
</evidence>
<evidence type="ECO:0000256" key="5">
    <source>
        <dbReference type="ARBA" id="ARBA00023242"/>
    </source>
</evidence>
<evidence type="ECO:0000256" key="3">
    <source>
        <dbReference type="ARBA" id="ARBA00023015"/>
    </source>
</evidence>
<dbReference type="Pfam" id="PF03847">
    <property type="entry name" value="TFIID_20kDa"/>
    <property type="match status" value="1"/>
</dbReference>
<evidence type="ECO:0000256" key="4">
    <source>
        <dbReference type="ARBA" id="ARBA00023163"/>
    </source>
</evidence>
<dbReference type="PANTHER" id="PTHR12264:SF26">
    <property type="entry name" value="TRANSCRIPTION INITIATION FACTOR TFIID SUBUNIT 12B"/>
    <property type="match status" value="1"/>
</dbReference>
<name>A0AAV3NPA6_LITER</name>
<feature type="compositionally biased region" description="Low complexity" evidence="6">
    <location>
        <begin position="448"/>
        <end position="461"/>
    </location>
</feature>
<proteinExistence type="inferred from homology"/>
<sequence length="593" mass="64931">MAENAASNSSPKPLGPPVNDPGANLQLQAAAMASSSPVNPTVSMASPSNSMFSHSSPSVDLPQIPQTPSSQPQQQMVQAFQPTQQQQLQQQQYFQAQQQQLLQQKQMQQQSLQRSSSMTTLSQMQQQQQQLNLMRQQAGIYGQMNFSGGGGSLQQQQQQNSNNSNQQQQQQPPQQQQQQQQKQQQQIGQMGQMGNVSLARSQLMGQAGQLPMLSGQATQFNLQSQLLASPRQKTALMQGAQLPPGNSAGQSLQGMQAMGMMGSFNLTSQLRPNGSLAYAQRMNQAQLRQQLSQQNPLAVSQKLQAQNLARTSFLNPQLTTLGQNGQMATIQNSLSQQQQWIKQMPSISSPNSPSHLQSQRQQLLLQQQGVLSSQLNPNSVPFNAQQLSQMVQQQQQQQIDNTSVQQQQQADQQQQQQLLNQQQSPQGAATACQRSLSLTGSQPDATASGTTTPGGSSSQGTEASNQLLGKRRIQDLVSQVDPEAKLDPDVEDLLLEMADDFIDSVTSFACSLAKHRNSSTLEAKDVLLHLEKNWQLTIPGYSIEEGKKHPDHQPSDLHKKRLDTIRASMRPCSSDTTTNNEMGLVRHGSGEFG</sequence>
<evidence type="ECO:0000256" key="6">
    <source>
        <dbReference type="SAM" id="MobiDB-lite"/>
    </source>
</evidence>
<feature type="region of interest" description="Disordered" evidence="6">
    <location>
        <begin position="1"/>
        <end position="84"/>
    </location>
</feature>
<dbReference type="GO" id="GO:0051123">
    <property type="term" value="P:RNA polymerase II preinitiation complex assembly"/>
    <property type="evidence" value="ECO:0007669"/>
    <property type="project" value="TreeGrafter"/>
</dbReference>
<keyword evidence="4" id="KW-0804">Transcription</keyword>
<gene>
    <name evidence="8" type="ORF">LIER_01108</name>
</gene>
<evidence type="ECO:0000313" key="9">
    <source>
        <dbReference type="Proteomes" id="UP001454036"/>
    </source>
</evidence>
<keyword evidence="9" id="KW-1185">Reference proteome</keyword>
<dbReference type="SUPFAM" id="SSF47113">
    <property type="entry name" value="Histone-fold"/>
    <property type="match status" value="1"/>
</dbReference>
<dbReference type="GO" id="GO:0005669">
    <property type="term" value="C:transcription factor TFIID complex"/>
    <property type="evidence" value="ECO:0007669"/>
    <property type="project" value="InterPro"/>
</dbReference>
<dbReference type="GO" id="GO:0003677">
    <property type="term" value="F:DNA binding"/>
    <property type="evidence" value="ECO:0007669"/>
    <property type="project" value="TreeGrafter"/>
</dbReference>
<dbReference type="AlphaFoldDB" id="A0AAV3NPA6"/>
<feature type="compositionally biased region" description="Polar residues" evidence="6">
    <location>
        <begin position="432"/>
        <end position="447"/>
    </location>
</feature>
<keyword evidence="5" id="KW-0539">Nucleus</keyword>
<dbReference type="EMBL" id="BAABME010000103">
    <property type="protein sequence ID" value="GAA0139593.1"/>
    <property type="molecule type" value="Genomic_DNA"/>
</dbReference>
<evidence type="ECO:0000256" key="1">
    <source>
        <dbReference type="ARBA" id="ARBA00004123"/>
    </source>
</evidence>
<reference evidence="8 9" key="1">
    <citation type="submission" date="2024-01" db="EMBL/GenBank/DDBJ databases">
        <title>The complete chloroplast genome sequence of Lithospermum erythrorhizon: insights into the phylogenetic relationship among Boraginaceae species and the maternal lineages of purple gromwells.</title>
        <authorList>
            <person name="Okada T."/>
            <person name="Watanabe K."/>
        </authorList>
    </citation>
    <scope>NUCLEOTIDE SEQUENCE [LARGE SCALE GENOMIC DNA]</scope>
</reference>